<dbReference type="GO" id="GO:0030170">
    <property type="term" value="F:pyridoxal phosphate binding"/>
    <property type="evidence" value="ECO:0007669"/>
    <property type="project" value="TreeGrafter"/>
</dbReference>
<dbReference type="GO" id="GO:0005524">
    <property type="term" value="F:ATP binding"/>
    <property type="evidence" value="ECO:0007669"/>
    <property type="project" value="TreeGrafter"/>
</dbReference>
<comment type="similarity">
    <text evidence="2">Belongs to the serine/threonine dehydratase family.</text>
</comment>
<evidence type="ECO:0000259" key="5">
    <source>
        <dbReference type="Pfam" id="PF00291"/>
    </source>
</evidence>
<accession>A0AA89BKQ3</accession>
<dbReference type="InterPro" id="IPR001926">
    <property type="entry name" value="TrpB-like_PALP"/>
</dbReference>
<evidence type="ECO:0000256" key="2">
    <source>
        <dbReference type="ARBA" id="ARBA00010869"/>
    </source>
</evidence>
<dbReference type="Pfam" id="PF00291">
    <property type="entry name" value="PALP"/>
    <property type="match status" value="1"/>
</dbReference>
<sequence>MASDDSRPTFISILNSLSRIKLFVSYTPVITNDNLNKDIGRNVFFKAENLQKTGSFKVRGALNAVTHSSGNHGLALAWAANILNLRCVVVVPRDVPPVKIQAIMKHGAEVVRCDPTYTARARKCDEFVELDNLSFIPTSDHNDVISGQGTIAIEFLQQVPDLDAILVSTSGGGMISGIAVAAKHIKPDIKVFMVEPEGKHCEKCLRSGLRLWSDPPEVIDTIADGIRSQQLGKLTWPIILDQVEKDVFSMTDDKIIDGMKYSFEHLKLVIEPAAGAAVAAVLSDKMSSLDPHIKNIGVVICGGNVDIENLPWMKKTNISTNGTT</sequence>
<evidence type="ECO:0000256" key="1">
    <source>
        <dbReference type="ARBA" id="ARBA00001933"/>
    </source>
</evidence>
<dbReference type="PANTHER" id="PTHR43050:SF1">
    <property type="entry name" value="SERINE RACEMASE"/>
    <property type="match status" value="1"/>
</dbReference>
<dbReference type="GO" id="GO:0030378">
    <property type="term" value="F:serine racemase activity"/>
    <property type="evidence" value="ECO:0007669"/>
    <property type="project" value="TreeGrafter"/>
</dbReference>
<reference evidence="6" key="1">
    <citation type="submission" date="2019-08" db="EMBL/GenBank/DDBJ databases">
        <title>The improved chromosome-level genome for the pearl oyster Pinctada fucata martensii using PacBio sequencing and Hi-C.</title>
        <authorList>
            <person name="Zheng Z."/>
        </authorList>
    </citation>
    <scope>NUCLEOTIDE SEQUENCE</scope>
    <source>
        <strain evidence="6">ZZ-2019</strain>
        <tissue evidence="6">Adductor muscle</tissue>
    </source>
</reference>
<name>A0AA89BKQ3_PINIB</name>
<dbReference type="Gene3D" id="3.40.50.1100">
    <property type="match status" value="2"/>
</dbReference>
<organism evidence="6 7">
    <name type="scientific">Pinctada imbricata</name>
    <name type="common">Atlantic pearl-oyster</name>
    <name type="synonym">Pinctada martensii</name>
    <dbReference type="NCBI Taxonomy" id="66713"/>
    <lineage>
        <taxon>Eukaryota</taxon>
        <taxon>Metazoa</taxon>
        <taxon>Spiralia</taxon>
        <taxon>Lophotrochozoa</taxon>
        <taxon>Mollusca</taxon>
        <taxon>Bivalvia</taxon>
        <taxon>Autobranchia</taxon>
        <taxon>Pteriomorphia</taxon>
        <taxon>Pterioida</taxon>
        <taxon>Pterioidea</taxon>
        <taxon>Pteriidae</taxon>
        <taxon>Pinctada</taxon>
    </lineage>
</organism>
<dbReference type="GO" id="GO:0000287">
    <property type="term" value="F:magnesium ion binding"/>
    <property type="evidence" value="ECO:0007669"/>
    <property type="project" value="TreeGrafter"/>
</dbReference>
<protein>
    <recommendedName>
        <fullName evidence="5">Tryptophan synthase beta chain-like PALP domain-containing protein</fullName>
    </recommendedName>
</protein>
<comment type="cofactor">
    <cofactor evidence="1">
        <name>pyridoxal 5'-phosphate</name>
        <dbReference type="ChEBI" id="CHEBI:597326"/>
    </cofactor>
</comment>
<comment type="caution">
    <text evidence="6">The sequence shown here is derived from an EMBL/GenBank/DDBJ whole genome shotgun (WGS) entry which is preliminary data.</text>
</comment>
<evidence type="ECO:0000313" key="7">
    <source>
        <dbReference type="Proteomes" id="UP001186944"/>
    </source>
</evidence>
<evidence type="ECO:0000256" key="3">
    <source>
        <dbReference type="ARBA" id="ARBA00022898"/>
    </source>
</evidence>
<keyword evidence="7" id="KW-1185">Reference proteome</keyword>
<keyword evidence="3" id="KW-0663">Pyridoxal phosphate</keyword>
<keyword evidence="4" id="KW-0456">Lyase</keyword>
<dbReference type="GO" id="GO:0018114">
    <property type="term" value="F:threonine racemase activity"/>
    <property type="evidence" value="ECO:0007669"/>
    <property type="project" value="TreeGrafter"/>
</dbReference>
<dbReference type="FunFam" id="3.40.50.1100:FF:000007">
    <property type="entry name" value="L-threonine dehydratase catabolic TdcB"/>
    <property type="match status" value="1"/>
</dbReference>
<dbReference type="PANTHER" id="PTHR43050">
    <property type="entry name" value="SERINE / THREONINE RACEMASE FAMILY MEMBER"/>
    <property type="match status" value="1"/>
</dbReference>
<dbReference type="CDD" id="cd01562">
    <property type="entry name" value="Thr-dehyd"/>
    <property type="match status" value="1"/>
</dbReference>
<dbReference type="AlphaFoldDB" id="A0AA89BKQ3"/>
<dbReference type="SUPFAM" id="SSF53686">
    <property type="entry name" value="Tryptophan synthase beta subunit-like PLP-dependent enzymes"/>
    <property type="match status" value="1"/>
</dbReference>
<feature type="domain" description="Tryptophan synthase beta chain-like PALP" evidence="5">
    <location>
        <begin position="21"/>
        <end position="302"/>
    </location>
</feature>
<dbReference type="InterPro" id="IPR036052">
    <property type="entry name" value="TrpB-like_PALP_sf"/>
</dbReference>
<dbReference type="GO" id="GO:0070179">
    <property type="term" value="P:D-serine biosynthetic process"/>
    <property type="evidence" value="ECO:0007669"/>
    <property type="project" value="TreeGrafter"/>
</dbReference>
<gene>
    <name evidence="6" type="ORF">FSP39_017330</name>
</gene>
<evidence type="ECO:0000256" key="4">
    <source>
        <dbReference type="ARBA" id="ARBA00023239"/>
    </source>
</evidence>
<proteinExistence type="inferred from homology"/>
<evidence type="ECO:0000313" key="6">
    <source>
        <dbReference type="EMBL" id="KAK3084682.1"/>
    </source>
</evidence>
<dbReference type="EMBL" id="VSWD01000013">
    <property type="protein sequence ID" value="KAK3084682.1"/>
    <property type="molecule type" value="Genomic_DNA"/>
</dbReference>
<dbReference type="GO" id="GO:0003941">
    <property type="term" value="F:L-serine ammonia-lyase activity"/>
    <property type="evidence" value="ECO:0007669"/>
    <property type="project" value="TreeGrafter"/>
</dbReference>
<dbReference type="Proteomes" id="UP001186944">
    <property type="component" value="Unassembled WGS sequence"/>
</dbReference>